<keyword evidence="1" id="KW-1133">Transmembrane helix</keyword>
<protein>
    <submittedName>
        <fullName evidence="2">SdpI family protein</fullName>
    </submittedName>
</protein>
<proteinExistence type="predicted"/>
<gene>
    <name evidence="2" type="ORF">H9647_01885</name>
</gene>
<dbReference type="InterPro" id="IPR025962">
    <property type="entry name" value="SdpI/YhfL"/>
</dbReference>
<dbReference type="Proteomes" id="UP000608071">
    <property type="component" value="Unassembled WGS sequence"/>
</dbReference>
<evidence type="ECO:0000313" key="2">
    <source>
        <dbReference type="EMBL" id="MBD7966804.1"/>
    </source>
</evidence>
<dbReference type="EMBL" id="JACSQL010000001">
    <property type="protein sequence ID" value="MBD7966804.1"/>
    <property type="molecule type" value="Genomic_DNA"/>
</dbReference>
<reference evidence="2 3" key="1">
    <citation type="submission" date="2020-08" db="EMBL/GenBank/DDBJ databases">
        <title>A Genomic Blueprint of the Chicken Gut Microbiome.</title>
        <authorList>
            <person name="Gilroy R."/>
            <person name="Ravi A."/>
            <person name="Getino M."/>
            <person name="Pursley I."/>
            <person name="Horton D.L."/>
            <person name="Alikhan N.-F."/>
            <person name="Baker D."/>
            <person name="Gharbi K."/>
            <person name="Hall N."/>
            <person name="Watson M."/>
            <person name="Adriaenssens E.M."/>
            <person name="Foster-Nyarko E."/>
            <person name="Jarju S."/>
            <person name="Secka A."/>
            <person name="Antonio M."/>
            <person name="Oren A."/>
            <person name="Chaudhuri R."/>
            <person name="La Ragione R.M."/>
            <person name="Hildebrand F."/>
            <person name="Pallen M.J."/>
        </authorList>
    </citation>
    <scope>NUCLEOTIDE SEQUENCE [LARGE SCALE GENOMIC DNA]</scope>
    <source>
        <strain evidence="2 3">Sa2BVA9</strain>
    </source>
</reference>
<name>A0ABR8STI2_9BACL</name>
<dbReference type="Pfam" id="PF13630">
    <property type="entry name" value="SdpI"/>
    <property type="match status" value="1"/>
</dbReference>
<evidence type="ECO:0000256" key="1">
    <source>
        <dbReference type="SAM" id="Phobius"/>
    </source>
</evidence>
<feature type="transmembrane region" description="Helical" evidence="1">
    <location>
        <begin position="6"/>
        <end position="25"/>
    </location>
</feature>
<accession>A0ABR8STI2</accession>
<sequence>MDLDNLVVFSFVGIISVIIGVVMKWKPPKRINSLFGYRTHRSTQNQRMWEEANRYSAMWMIYVGIFFIIIGLIVAKFVQGIQGLGILVGVFLTVHLLVFVMVERRLKELE</sequence>
<keyword evidence="1" id="KW-0472">Membrane</keyword>
<feature type="transmembrane region" description="Helical" evidence="1">
    <location>
        <begin position="57"/>
        <end position="75"/>
    </location>
</feature>
<evidence type="ECO:0000313" key="3">
    <source>
        <dbReference type="Proteomes" id="UP000608071"/>
    </source>
</evidence>
<keyword evidence="3" id="KW-1185">Reference proteome</keyword>
<keyword evidence="1" id="KW-0812">Transmembrane</keyword>
<dbReference type="RefSeq" id="WP_191797666.1">
    <property type="nucleotide sequence ID" value="NZ_JACSQL010000001.1"/>
</dbReference>
<organism evidence="2 3">
    <name type="scientific">Paenibacillus gallinarum</name>
    <dbReference type="NCBI Taxonomy" id="2762232"/>
    <lineage>
        <taxon>Bacteria</taxon>
        <taxon>Bacillati</taxon>
        <taxon>Bacillota</taxon>
        <taxon>Bacilli</taxon>
        <taxon>Bacillales</taxon>
        <taxon>Paenibacillaceae</taxon>
        <taxon>Paenibacillus</taxon>
    </lineage>
</organism>
<feature type="transmembrane region" description="Helical" evidence="1">
    <location>
        <begin position="81"/>
        <end position="102"/>
    </location>
</feature>
<comment type="caution">
    <text evidence="2">The sequence shown here is derived from an EMBL/GenBank/DDBJ whole genome shotgun (WGS) entry which is preliminary data.</text>
</comment>